<proteinExistence type="predicted"/>
<accession>A0A3B3SY52</accession>
<evidence type="ECO:0000313" key="4">
    <source>
        <dbReference type="Proteomes" id="UP000261540"/>
    </source>
</evidence>
<dbReference type="GO" id="GO:0008009">
    <property type="term" value="F:chemokine activity"/>
    <property type="evidence" value="ECO:0007669"/>
    <property type="project" value="InterPro"/>
</dbReference>
<keyword evidence="4" id="KW-1185">Reference proteome</keyword>
<evidence type="ECO:0000313" key="3">
    <source>
        <dbReference type="Ensembl" id="ENSPKIP00000035173.1"/>
    </source>
</evidence>
<reference evidence="3" key="2">
    <citation type="submission" date="2025-09" db="UniProtKB">
        <authorList>
            <consortium name="Ensembl"/>
        </authorList>
    </citation>
    <scope>IDENTIFICATION</scope>
</reference>
<dbReference type="Ensembl" id="ENSPKIT00000016100.1">
    <property type="protein sequence ID" value="ENSPKIP00000035173.1"/>
    <property type="gene ID" value="ENSPKIG00000014223.1"/>
</dbReference>
<dbReference type="GO" id="GO:0005615">
    <property type="term" value="C:extracellular space"/>
    <property type="evidence" value="ECO:0007669"/>
    <property type="project" value="UniProtKB-KW"/>
</dbReference>
<dbReference type="InterPro" id="IPR036048">
    <property type="entry name" value="Interleukin_8-like_sf"/>
</dbReference>
<protein>
    <recommendedName>
        <fullName evidence="2">Chemokine interleukin-8-like domain-containing protein</fullName>
    </recommendedName>
</protein>
<keyword evidence="1" id="KW-0202">Cytokine</keyword>
<name>A0A3B3SY52_9TELE</name>
<evidence type="ECO:0000259" key="2">
    <source>
        <dbReference type="Pfam" id="PF00048"/>
    </source>
</evidence>
<dbReference type="Gene3D" id="2.40.50.40">
    <property type="match status" value="1"/>
</dbReference>
<sequence length="101" mass="11462">FHANEASCCTKYSRTPIPIMHIKGVSIQKNTGICNINAVIFHTYKLVTPCGPLTLAIPERESKVTEQSSRQAELTSNVCFLFVFYRETVKRMRHNSTEQTV</sequence>
<reference evidence="3" key="1">
    <citation type="submission" date="2025-08" db="UniProtKB">
        <authorList>
            <consortium name="Ensembl"/>
        </authorList>
    </citation>
    <scope>IDENTIFICATION</scope>
</reference>
<dbReference type="SUPFAM" id="SSF54117">
    <property type="entry name" value="Interleukin 8-like chemokines"/>
    <property type="match status" value="1"/>
</dbReference>
<evidence type="ECO:0000256" key="1">
    <source>
        <dbReference type="ARBA" id="ARBA00022514"/>
    </source>
</evidence>
<feature type="domain" description="Chemokine interleukin-8-like" evidence="2">
    <location>
        <begin position="7"/>
        <end position="48"/>
    </location>
</feature>
<organism evidence="3 4">
    <name type="scientific">Paramormyrops kingsleyae</name>
    <dbReference type="NCBI Taxonomy" id="1676925"/>
    <lineage>
        <taxon>Eukaryota</taxon>
        <taxon>Metazoa</taxon>
        <taxon>Chordata</taxon>
        <taxon>Craniata</taxon>
        <taxon>Vertebrata</taxon>
        <taxon>Euteleostomi</taxon>
        <taxon>Actinopterygii</taxon>
        <taxon>Neopterygii</taxon>
        <taxon>Teleostei</taxon>
        <taxon>Osteoglossocephala</taxon>
        <taxon>Osteoglossomorpha</taxon>
        <taxon>Osteoglossiformes</taxon>
        <taxon>Mormyridae</taxon>
        <taxon>Paramormyrops</taxon>
    </lineage>
</organism>
<dbReference type="GO" id="GO:0006955">
    <property type="term" value="P:immune response"/>
    <property type="evidence" value="ECO:0007669"/>
    <property type="project" value="InterPro"/>
</dbReference>
<dbReference type="AlphaFoldDB" id="A0A3B3SY52"/>
<dbReference type="InterPro" id="IPR001811">
    <property type="entry name" value="Chemokine_IL8-like_dom"/>
</dbReference>
<dbReference type="Proteomes" id="UP000261540">
    <property type="component" value="Unplaced"/>
</dbReference>
<dbReference type="Pfam" id="PF00048">
    <property type="entry name" value="IL8"/>
    <property type="match status" value="1"/>
</dbReference>